<dbReference type="GO" id="GO:0098797">
    <property type="term" value="C:plasma membrane protein complex"/>
    <property type="evidence" value="ECO:0007669"/>
    <property type="project" value="TreeGrafter"/>
</dbReference>
<keyword evidence="7" id="KW-0653">Protein transport</keyword>
<dbReference type="GO" id="GO:0031992">
    <property type="term" value="F:energy transducer activity"/>
    <property type="evidence" value="ECO:0007669"/>
    <property type="project" value="TreeGrafter"/>
</dbReference>
<evidence type="ECO:0000256" key="3">
    <source>
        <dbReference type="ARBA" id="ARBA00022448"/>
    </source>
</evidence>
<evidence type="ECO:0000256" key="5">
    <source>
        <dbReference type="ARBA" id="ARBA00022519"/>
    </source>
</evidence>
<keyword evidence="8" id="KW-1133">Transmembrane helix</keyword>
<evidence type="ECO:0000256" key="6">
    <source>
        <dbReference type="ARBA" id="ARBA00022692"/>
    </source>
</evidence>
<keyword evidence="6" id="KW-0812">Transmembrane</keyword>
<evidence type="ECO:0000259" key="11">
    <source>
        <dbReference type="PROSITE" id="PS52015"/>
    </source>
</evidence>
<evidence type="ECO:0000256" key="2">
    <source>
        <dbReference type="ARBA" id="ARBA00006555"/>
    </source>
</evidence>
<comment type="caution">
    <text evidence="12">The sequence shown here is derived from an EMBL/GenBank/DDBJ whole genome shotgun (WGS) entry which is preliminary data.</text>
</comment>
<evidence type="ECO:0000256" key="1">
    <source>
        <dbReference type="ARBA" id="ARBA00004383"/>
    </source>
</evidence>
<dbReference type="GO" id="GO:0015031">
    <property type="term" value="P:protein transport"/>
    <property type="evidence" value="ECO:0007669"/>
    <property type="project" value="UniProtKB-KW"/>
</dbReference>
<name>A0A3E1RGE5_9BURK</name>
<protein>
    <submittedName>
        <fullName evidence="12">Energy transducer TonB</fullName>
    </submittedName>
</protein>
<dbReference type="Proteomes" id="UP000260665">
    <property type="component" value="Unassembled WGS sequence"/>
</dbReference>
<sequence length="199" mass="20721">MQSFTPPEPANALMVELFQDPVTAPKSPVLSPSRPVAEPARPQQTQNRQQPKVAQPLLASESAQAAPSFEAAKPEKATPAVATSAVATQASTAPAATPATAPAAATTAPRFDAAYLDNPAPVYPPLSRRAGEEGRVLLHVLVEASGVAAQVEVRSSSGFERLDRAAMAAVRRWKFVPAKQGAEAVAAWVLVPIVFGLKG</sequence>
<feature type="domain" description="TonB C-terminal" evidence="11">
    <location>
        <begin position="108"/>
        <end position="199"/>
    </location>
</feature>
<dbReference type="InterPro" id="IPR037682">
    <property type="entry name" value="TonB_C"/>
</dbReference>
<dbReference type="InterPro" id="IPR006260">
    <property type="entry name" value="TonB/TolA_C"/>
</dbReference>
<evidence type="ECO:0000256" key="4">
    <source>
        <dbReference type="ARBA" id="ARBA00022475"/>
    </source>
</evidence>
<keyword evidence="3" id="KW-0813">Transport</keyword>
<comment type="similarity">
    <text evidence="2">Belongs to the TonB family.</text>
</comment>
<keyword evidence="4" id="KW-1003">Cell membrane</keyword>
<keyword evidence="5" id="KW-0997">Cell inner membrane</keyword>
<keyword evidence="13" id="KW-1185">Reference proteome</keyword>
<feature type="compositionally biased region" description="Polar residues" evidence="10">
    <location>
        <begin position="42"/>
        <end position="52"/>
    </location>
</feature>
<organism evidence="12 13">
    <name type="scientific">Rhodoferax lacus</name>
    <dbReference type="NCBI Taxonomy" id="2184758"/>
    <lineage>
        <taxon>Bacteria</taxon>
        <taxon>Pseudomonadati</taxon>
        <taxon>Pseudomonadota</taxon>
        <taxon>Betaproteobacteria</taxon>
        <taxon>Burkholderiales</taxon>
        <taxon>Comamonadaceae</taxon>
        <taxon>Rhodoferax</taxon>
    </lineage>
</organism>
<evidence type="ECO:0000256" key="10">
    <source>
        <dbReference type="SAM" id="MobiDB-lite"/>
    </source>
</evidence>
<feature type="region of interest" description="Disordered" evidence="10">
    <location>
        <begin position="23"/>
        <end position="76"/>
    </location>
</feature>
<dbReference type="EMBL" id="QFZK01000002">
    <property type="protein sequence ID" value="RFO98311.1"/>
    <property type="molecule type" value="Genomic_DNA"/>
</dbReference>
<gene>
    <name evidence="12" type="ORF">DIC66_05280</name>
</gene>
<comment type="subcellular location">
    <subcellularLocation>
        <location evidence="1">Cell inner membrane</location>
        <topology evidence="1">Single-pass membrane protein</topology>
        <orientation evidence="1">Periplasmic side</orientation>
    </subcellularLocation>
</comment>
<dbReference type="OrthoDB" id="9792439at2"/>
<dbReference type="AlphaFoldDB" id="A0A3E1RGE5"/>
<evidence type="ECO:0000313" key="13">
    <source>
        <dbReference type="Proteomes" id="UP000260665"/>
    </source>
</evidence>
<accession>A0A3E1RGE5</accession>
<evidence type="ECO:0000256" key="8">
    <source>
        <dbReference type="ARBA" id="ARBA00022989"/>
    </source>
</evidence>
<reference evidence="12 13" key="1">
    <citation type="submission" date="2018-05" db="EMBL/GenBank/DDBJ databases">
        <title>Rhodoferax soyangensis sp.nov., isolated from an oligotrophic freshwater lake.</title>
        <authorList>
            <person name="Park M."/>
        </authorList>
    </citation>
    <scope>NUCLEOTIDE SEQUENCE [LARGE SCALE GENOMIC DNA]</scope>
    <source>
        <strain evidence="12 13">IMCC26218</strain>
    </source>
</reference>
<dbReference type="PANTHER" id="PTHR33446:SF2">
    <property type="entry name" value="PROTEIN TONB"/>
    <property type="match status" value="1"/>
</dbReference>
<dbReference type="SUPFAM" id="SSF74653">
    <property type="entry name" value="TolA/TonB C-terminal domain"/>
    <property type="match status" value="1"/>
</dbReference>
<dbReference type="PROSITE" id="PS52015">
    <property type="entry name" value="TONB_CTD"/>
    <property type="match status" value="1"/>
</dbReference>
<dbReference type="Pfam" id="PF03544">
    <property type="entry name" value="TonB_C"/>
    <property type="match status" value="1"/>
</dbReference>
<dbReference type="InterPro" id="IPR051045">
    <property type="entry name" value="TonB-dependent_transducer"/>
</dbReference>
<evidence type="ECO:0000256" key="7">
    <source>
        <dbReference type="ARBA" id="ARBA00022927"/>
    </source>
</evidence>
<dbReference type="GO" id="GO:0055085">
    <property type="term" value="P:transmembrane transport"/>
    <property type="evidence" value="ECO:0007669"/>
    <property type="project" value="InterPro"/>
</dbReference>
<dbReference type="Gene3D" id="3.30.1150.10">
    <property type="match status" value="1"/>
</dbReference>
<dbReference type="NCBIfam" id="TIGR01352">
    <property type="entry name" value="tonB_Cterm"/>
    <property type="match status" value="1"/>
</dbReference>
<proteinExistence type="inferred from homology"/>
<keyword evidence="9" id="KW-0472">Membrane</keyword>
<evidence type="ECO:0000313" key="12">
    <source>
        <dbReference type="EMBL" id="RFO98311.1"/>
    </source>
</evidence>
<evidence type="ECO:0000256" key="9">
    <source>
        <dbReference type="ARBA" id="ARBA00023136"/>
    </source>
</evidence>
<dbReference type="PANTHER" id="PTHR33446">
    <property type="entry name" value="PROTEIN TONB-RELATED"/>
    <property type="match status" value="1"/>
</dbReference>